<keyword evidence="3" id="KW-0812">Transmembrane</keyword>
<feature type="compositionally biased region" description="Polar residues" evidence="2">
    <location>
        <begin position="270"/>
        <end position="281"/>
    </location>
</feature>
<keyword evidence="1" id="KW-0245">EGF-like domain</keyword>
<evidence type="ECO:0000256" key="2">
    <source>
        <dbReference type="SAM" id="MobiDB-lite"/>
    </source>
</evidence>
<dbReference type="InterPro" id="IPR000742">
    <property type="entry name" value="EGF"/>
</dbReference>
<dbReference type="EMBL" id="HBGO01000759">
    <property type="protein sequence ID" value="CAD9319322.1"/>
    <property type="molecule type" value="Transcribed_RNA"/>
</dbReference>
<evidence type="ECO:0000256" key="1">
    <source>
        <dbReference type="PROSITE-ProRule" id="PRU00076"/>
    </source>
</evidence>
<sequence>MTVLAPSLHPLVPRLSPLLSAALIALIVVSPVLSDQGSSPCPITCEHGTCVTAHTFQGPYCECHAGWGGRGCNDPFVICPDGVKRCFNGSECRLLKRSVGESAGVRNYECDCSKAFGISSFAGHECEMSSTEVCEAMAPSSAHAFCTNGGRCRDYVNPGHAHPGCRCPEEFEGRHCEYFKGTAPSEEEQSDGDGAEELEEASKVGKVGQEGGDEKGGAPLIVVVIMILAGGFVMVFGLCVALRSSLSDGGEEQDGTLSPPDDVDPDGSSTLPGASATTGEDFTNEVRGDQDVLDVNDETEII</sequence>
<dbReference type="SUPFAM" id="SSF57196">
    <property type="entry name" value="EGF/Laminin"/>
    <property type="match status" value="1"/>
</dbReference>
<dbReference type="PANTHER" id="PTHR24044:SF417">
    <property type="entry name" value="WEARY, ISOFORM B"/>
    <property type="match status" value="1"/>
</dbReference>
<evidence type="ECO:0000313" key="6">
    <source>
        <dbReference type="EMBL" id="CAD9319322.1"/>
    </source>
</evidence>
<reference evidence="6" key="1">
    <citation type="submission" date="2021-01" db="EMBL/GenBank/DDBJ databases">
        <authorList>
            <person name="Corre E."/>
            <person name="Pelletier E."/>
            <person name="Niang G."/>
            <person name="Scheremetjew M."/>
            <person name="Finn R."/>
            <person name="Kale V."/>
            <person name="Holt S."/>
            <person name="Cochrane G."/>
            <person name="Meng A."/>
            <person name="Brown T."/>
            <person name="Cohen L."/>
        </authorList>
    </citation>
    <scope>NUCLEOTIDE SEQUENCE</scope>
    <source>
        <strain evidence="6">Grunow 1884</strain>
    </source>
</reference>
<name>A0A7S1YU26_TRICV</name>
<dbReference type="Gene3D" id="2.10.25.10">
    <property type="entry name" value="Laminin"/>
    <property type="match status" value="2"/>
</dbReference>
<dbReference type="PROSITE" id="PS50026">
    <property type="entry name" value="EGF_3"/>
    <property type="match status" value="2"/>
</dbReference>
<keyword evidence="3" id="KW-0472">Membrane</keyword>
<proteinExistence type="predicted"/>
<feature type="disulfide bond" evidence="1">
    <location>
        <begin position="167"/>
        <end position="176"/>
    </location>
</feature>
<feature type="compositionally biased region" description="Acidic residues" evidence="2">
    <location>
        <begin position="185"/>
        <end position="199"/>
    </location>
</feature>
<feature type="region of interest" description="Disordered" evidence="2">
    <location>
        <begin position="247"/>
        <end position="302"/>
    </location>
</feature>
<accession>A0A7S1YU26</accession>
<dbReference type="PROSITE" id="PS00022">
    <property type="entry name" value="EGF_1"/>
    <property type="match status" value="2"/>
</dbReference>
<feature type="signal peptide" evidence="4">
    <location>
        <begin position="1"/>
        <end position="34"/>
    </location>
</feature>
<organism evidence="6">
    <name type="scientific">Trieres chinensis</name>
    <name type="common">Marine centric diatom</name>
    <name type="synonym">Odontella sinensis</name>
    <dbReference type="NCBI Taxonomy" id="1514140"/>
    <lineage>
        <taxon>Eukaryota</taxon>
        <taxon>Sar</taxon>
        <taxon>Stramenopiles</taxon>
        <taxon>Ochrophyta</taxon>
        <taxon>Bacillariophyta</taxon>
        <taxon>Mediophyceae</taxon>
        <taxon>Biddulphiophycidae</taxon>
        <taxon>Eupodiscales</taxon>
        <taxon>Parodontellaceae</taxon>
        <taxon>Trieres</taxon>
    </lineage>
</organism>
<feature type="domain" description="EGF-like" evidence="5">
    <location>
        <begin position="37"/>
        <end position="73"/>
    </location>
</feature>
<dbReference type="InterPro" id="IPR050906">
    <property type="entry name" value="Notch_signaling"/>
</dbReference>
<feature type="compositionally biased region" description="Acidic residues" evidence="2">
    <location>
        <begin position="291"/>
        <end position="302"/>
    </location>
</feature>
<feature type="region of interest" description="Disordered" evidence="2">
    <location>
        <begin position="182"/>
        <end position="212"/>
    </location>
</feature>
<gene>
    <name evidence="6" type="ORF">OSIN01602_LOCUS407</name>
</gene>
<dbReference type="PANTHER" id="PTHR24044">
    <property type="entry name" value="NOTCH LIGAND FAMILY MEMBER"/>
    <property type="match status" value="1"/>
</dbReference>
<evidence type="ECO:0000256" key="4">
    <source>
        <dbReference type="SAM" id="SignalP"/>
    </source>
</evidence>
<feature type="chain" id="PRO_5030521878" description="EGF-like domain-containing protein" evidence="4">
    <location>
        <begin position="35"/>
        <end position="302"/>
    </location>
</feature>
<evidence type="ECO:0000256" key="3">
    <source>
        <dbReference type="SAM" id="Phobius"/>
    </source>
</evidence>
<dbReference type="SMART" id="SM00181">
    <property type="entry name" value="EGF"/>
    <property type="match status" value="3"/>
</dbReference>
<feature type="transmembrane region" description="Helical" evidence="3">
    <location>
        <begin position="220"/>
        <end position="242"/>
    </location>
</feature>
<dbReference type="AlphaFoldDB" id="A0A7S1YU26"/>
<protein>
    <recommendedName>
        <fullName evidence="5">EGF-like domain-containing protein</fullName>
    </recommendedName>
</protein>
<feature type="domain" description="EGF-like" evidence="5">
    <location>
        <begin position="130"/>
        <end position="177"/>
    </location>
</feature>
<keyword evidence="4" id="KW-0732">Signal</keyword>
<dbReference type="PROSITE" id="PS01186">
    <property type="entry name" value="EGF_2"/>
    <property type="match status" value="1"/>
</dbReference>
<feature type="disulfide bond" evidence="1">
    <location>
        <begin position="63"/>
        <end position="72"/>
    </location>
</feature>
<keyword evidence="1" id="KW-1015">Disulfide bond</keyword>
<dbReference type="GO" id="GO:0005112">
    <property type="term" value="F:Notch binding"/>
    <property type="evidence" value="ECO:0007669"/>
    <property type="project" value="TreeGrafter"/>
</dbReference>
<keyword evidence="3" id="KW-1133">Transmembrane helix</keyword>
<evidence type="ECO:0000259" key="5">
    <source>
        <dbReference type="PROSITE" id="PS50026"/>
    </source>
</evidence>
<comment type="caution">
    <text evidence="1">Lacks conserved residue(s) required for the propagation of feature annotation.</text>
</comment>